<dbReference type="EMBL" id="NFZW01000012">
    <property type="protein sequence ID" value="RFA35393.1"/>
    <property type="molecule type" value="Genomic_DNA"/>
</dbReference>
<evidence type="ECO:0008006" key="3">
    <source>
        <dbReference type="Google" id="ProtNLM"/>
    </source>
</evidence>
<evidence type="ECO:0000313" key="1">
    <source>
        <dbReference type="EMBL" id="RFA35393.1"/>
    </source>
</evidence>
<protein>
    <recommendedName>
        <fullName evidence="3">TIGR02270 family protein</fullName>
    </recommendedName>
</protein>
<evidence type="ECO:0000313" key="2">
    <source>
        <dbReference type="Proteomes" id="UP000256763"/>
    </source>
</evidence>
<accession>A0A3E0WT73</accession>
<comment type="caution">
    <text evidence="1">The sequence shown here is derived from an EMBL/GenBank/DDBJ whole genome shotgun (WGS) entry which is preliminary data.</text>
</comment>
<dbReference type="RefSeq" id="WP_116303114.1">
    <property type="nucleotide sequence ID" value="NZ_NFZV01000017.1"/>
</dbReference>
<sequence>MMRLPYLKGHQRSAEGLYKQRLMFLGQPFTEATLLDSIESRLRRDVTAVAKAGYPKDAPNKPAEVFVACACAGFRQDADACGPAVDLAKCSPAHTRAVLDAWMLCSPPNLDDEFLGLARAYAPLGPGLVELYQATGRTIANDSIEALESLATEDAALRAALLHYAAVRTDAPVEHFASFYDSQDERIQLSAVWGALLRHDIDAKQIVRNKAQQTENVTQWGRLLALLGEVEDLPLLQRLAEVEPKQGLPLLALHGRRESVPLLLHALTSAETAESAASAWYRLFGINLPQKPRFAVVDNAGKEEVPVGGETADASAAEMQWEQMREQWPDDERRLYGCSVNAPNLASLALQRAGEQAVDLLDLLLFISGGQVYCHPRLFIEIRQSQLSAYEKPRSEDGKHA</sequence>
<dbReference type="AlphaFoldDB" id="A0A3E0WT73"/>
<organism evidence="1 2">
    <name type="scientific">Alkalilimnicola ehrlichii</name>
    <dbReference type="NCBI Taxonomy" id="351052"/>
    <lineage>
        <taxon>Bacteria</taxon>
        <taxon>Pseudomonadati</taxon>
        <taxon>Pseudomonadota</taxon>
        <taxon>Gammaproteobacteria</taxon>
        <taxon>Chromatiales</taxon>
        <taxon>Ectothiorhodospiraceae</taxon>
        <taxon>Alkalilimnicola</taxon>
    </lineage>
</organism>
<gene>
    <name evidence="1" type="ORF">CAL65_13010</name>
</gene>
<proteinExistence type="predicted"/>
<name>A0A3E0WT73_9GAMM</name>
<dbReference type="Proteomes" id="UP000256763">
    <property type="component" value="Unassembled WGS sequence"/>
</dbReference>
<reference evidence="2" key="1">
    <citation type="submission" date="2017-05" db="EMBL/GenBank/DDBJ databases">
        <authorList>
            <person name="Sharma S."/>
            <person name="Sidhu C."/>
            <person name="Pinnaka A.K."/>
        </authorList>
    </citation>
    <scope>NUCLEOTIDE SEQUENCE [LARGE SCALE GENOMIC DNA]</scope>
    <source>
        <strain evidence="2">AK93</strain>
    </source>
</reference>
<keyword evidence="2" id="KW-1185">Reference proteome</keyword>